<comment type="similarity">
    <text evidence="1">Belongs to the universal stress protein A family.</text>
</comment>
<protein>
    <recommendedName>
        <fullName evidence="2">UspA domain-containing protein</fullName>
    </recommendedName>
</protein>
<name>A0ABX5R936_9PSED</name>
<evidence type="ECO:0000256" key="1">
    <source>
        <dbReference type="ARBA" id="ARBA00008791"/>
    </source>
</evidence>
<dbReference type="Proteomes" id="UP000288953">
    <property type="component" value="Chromosome"/>
</dbReference>
<dbReference type="EMBL" id="CP026512">
    <property type="protein sequence ID" value="QAX82039.1"/>
    <property type="molecule type" value="Genomic_DNA"/>
</dbReference>
<organism evidence="3 4">
    <name type="scientific">Candidatus Pseudomonas adelgestsugas</name>
    <dbReference type="NCBI Taxonomy" id="1302376"/>
    <lineage>
        <taxon>Bacteria</taxon>
        <taxon>Pseudomonadati</taxon>
        <taxon>Pseudomonadota</taxon>
        <taxon>Gammaproteobacteria</taxon>
        <taxon>Pseudomonadales</taxon>
        <taxon>Pseudomonadaceae</taxon>
        <taxon>Pseudomonas</taxon>
    </lineage>
</organism>
<dbReference type="SUPFAM" id="SSF52402">
    <property type="entry name" value="Adenine nucleotide alpha hydrolases-like"/>
    <property type="match status" value="1"/>
</dbReference>
<evidence type="ECO:0000313" key="3">
    <source>
        <dbReference type="EMBL" id="QAX82039.1"/>
    </source>
</evidence>
<proteinExistence type="inferred from homology"/>
<evidence type="ECO:0000259" key="2">
    <source>
        <dbReference type="Pfam" id="PF00582"/>
    </source>
</evidence>
<dbReference type="PRINTS" id="PR01438">
    <property type="entry name" value="UNVRSLSTRESS"/>
</dbReference>
<dbReference type="InterPro" id="IPR006015">
    <property type="entry name" value="Universal_stress_UspA"/>
</dbReference>
<dbReference type="Gene3D" id="3.40.50.12370">
    <property type="match status" value="1"/>
</dbReference>
<evidence type="ECO:0000313" key="4">
    <source>
        <dbReference type="Proteomes" id="UP000288953"/>
    </source>
</evidence>
<reference evidence="3 4" key="1">
    <citation type="journal article" date="2018" name="Genome Biol. Evol.">
        <title>Partnering With a Pest: Genomes of Hemlock Woolly Adelgid Symbionts Reveal Atypical Nutritional Provisioning Patterns in Dual-Obligate Bacteria.</title>
        <authorList>
            <person name="Weglarz K.M."/>
            <person name="Havill N.P."/>
            <person name="Burke G.R."/>
            <person name="von Dohlen C.D."/>
        </authorList>
    </citation>
    <scope>NUCLEOTIDE SEQUENCE [LARGE SCALE GENOMIC DNA]</scope>
    <source>
        <strain evidence="3 4">HWA_ENA</strain>
    </source>
</reference>
<dbReference type="InterPro" id="IPR006016">
    <property type="entry name" value="UspA"/>
</dbReference>
<sequence length="63" mass="7135">MASLRQEINYFTKEQHCNLIVVGSHGRYGLTLLLGSTTNDVLYDAPCYVLAVKLEKHSRLIKI</sequence>
<dbReference type="Pfam" id="PF00582">
    <property type="entry name" value="Usp"/>
    <property type="match status" value="1"/>
</dbReference>
<gene>
    <name evidence="3" type="ORF">C3B55_00717</name>
</gene>
<feature type="domain" description="UspA" evidence="2">
    <location>
        <begin position="5"/>
        <end position="53"/>
    </location>
</feature>
<accession>A0ABX5R936</accession>
<keyword evidence="4" id="KW-1185">Reference proteome</keyword>